<sequence>MRSRYATKADSVQAPQIVLNDGTFHDDALYAEVLKSSKTTRKPFRSSPLAGPALSDTIHNPVCADVDHSQRPASARSLRSLSFLREPLSCYLRSKSSQSLTQSPSQPPSRRQTRPLSHASTASSSPSFVSSRRSSAVIEISPSSRPPLKRLGIPDVITEFEDPGSRRGRSQTEYPYPHSRVHPLRRHTSLSPSPPSGRLRQGDRKTMVGNLRPPDWTDHFHSPYAAESSSRPLAIPAATRPKSILKPSPPSITPNSTSLQDNAWYTHHARAITPPFTRLGLSAPGVILPISAKEYHRKNTAAALEKTRSLDRANTGTRRISTASIDSSVSTYSRSRSYLGSLSTLASAPSTETPEHSLHMVERQQKNYSSADDSSYTNPTADWVKSSAQYQNQSPRTSERRYSNNTSSAETLDISHLSSSPNSDIPSSASSTYTRPDIHITSPSFITHQKDVPRKLFESHSHATPNVVPAPICSAVDVDANLADLTPVTLPLRRKSILARVASWRWASPANRTHSDAVCGHPIPIIPHPTQASTSGSAPSFPLPAAVASNTRFLSDRRRPAVRLERDPVPSTDMYTSSSAVEGSGPKLAARSVLAASGRTELEDSGPDLMSKLGDAGMGVEVTILDVGIVDAAAKQRSWSGTLKNGRNGSVKRVWNSLRMSRSGSGTRSRTRLA</sequence>
<feature type="compositionally biased region" description="Polar residues" evidence="1">
    <location>
        <begin position="366"/>
        <end position="396"/>
    </location>
</feature>
<accession>A0A0D2M6B1</accession>
<organism evidence="2 3">
    <name type="scientific">Hypholoma sublateritium (strain FD-334 SS-4)</name>
    <dbReference type="NCBI Taxonomy" id="945553"/>
    <lineage>
        <taxon>Eukaryota</taxon>
        <taxon>Fungi</taxon>
        <taxon>Dikarya</taxon>
        <taxon>Basidiomycota</taxon>
        <taxon>Agaricomycotina</taxon>
        <taxon>Agaricomycetes</taxon>
        <taxon>Agaricomycetidae</taxon>
        <taxon>Agaricales</taxon>
        <taxon>Agaricineae</taxon>
        <taxon>Strophariaceae</taxon>
        <taxon>Hypholoma</taxon>
    </lineage>
</organism>
<evidence type="ECO:0000313" key="3">
    <source>
        <dbReference type="Proteomes" id="UP000054270"/>
    </source>
</evidence>
<dbReference type="EMBL" id="KN817586">
    <property type="protein sequence ID" value="KJA18673.1"/>
    <property type="molecule type" value="Genomic_DNA"/>
</dbReference>
<reference evidence="3" key="1">
    <citation type="submission" date="2014-04" db="EMBL/GenBank/DDBJ databases">
        <title>Evolutionary Origins and Diversification of the Mycorrhizal Mutualists.</title>
        <authorList>
            <consortium name="DOE Joint Genome Institute"/>
            <consortium name="Mycorrhizal Genomics Consortium"/>
            <person name="Kohler A."/>
            <person name="Kuo A."/>
            <person name="Nagy L.G."/>
            <person name="Floudas D."/>
            <person name="Copeland A."/>
            <person name="Barry K.W."/>
            <person name="Cichocki N."/>
            <person name="Veneault-Fourrey C."/>
            <person name="LaButti K."/>
            <person name="Lindquist E.A."/>
            <person name="Lipzen A."/>
            <person name="Lundell T."/>
            <person name="Morin E."/>
            <person name="Murat C."/>
            <person name="Riley R."/>
            <person name="Ohm R."/>
            <person name="Sun H."/>
            <person name="Tunlid A."/>
            <person name="Henrissat B."/>
            <person name="Grigoriev I.V."/>
            <person name="Hibbett D.S."/>
            <person name="Martin F."/>
        </authorList>
    </citation>
    <scope>NUCLEOTIDE SEQUENCE [LARGE SCALE GENOMIC DNA]</scope>
    <source>
        <strain evidence="3">FD-334 SS-4</strain>
    </source>
</reference>
<dbReference type="STRING" id="945553.A0A0D2M6B1"/>
<feature type="compositionally biased region" description="Low complexity" evidence="1">
    <location>
        <begin position="94"/>
        <end position="136"/>
    </location>
</feature>
<evidence type="ECO:0000256" key="1">
    <source>
        <dbReference type="SAM" id="MobiDB-lite"/>
    </source>
</evidence>
<feature type="region of interest" description="Disordered" evidence="1">
    <location>
        <begin position="364"/>
        <end position="437"/>
    </location>
</feature>
<feature type="region of interest" description="Disordered" evidence="1">
    <location>
        <begin position="94"/>
        <end position="233"/>
    </location>
</feature>
<evidence type="ECO:0000313" key="2">
    <source>
        <dbReference type="EMBL" id="KJA18673.1"/>
    </source>
</evidence>
<feature type="compositionally biased region" description="Low complexity" evidence="1">
    <location>
        <begin position="412"/>
        <end position="431"/>
    </location>
</feature>
<protein>
    <submittedName>
        <fullName evidence="2">Uncharacterized protein</fullName>
    </submittedName>
</protein>
<keyword evidence="3" id="KW-1185">Reference proteome</keyword>
<dbReference type="Proteomes" id="UP000054270">
    <property type="component" value="Unassembled WGS sequence"/>
</dbReference>
<gene>
    <name evidence="2" type="ORF">HYPSUDRAFT_69737</name>
</gene>
<proteinExistence type="predicted"/>
<name>A0A0D2M6B1_HYPSF</name>
<dbReference type="OrthoDB" id="3070411at2759"/>
<dbReference type="AlphaFoldDB" id="A0A0D2M6B1"/>
<feature type="compositionally biased region" description="Basic residues" evidence="1">
    <location>
        <begin position="179"/>
        <end position="188"/>
    </location>
</feature>